<accession>A0ACC1L9T6</accession>
<dbReference type="Proteomes" id="UP001140087">
    <property type="component" value="Unassembled WGS sequence"/>
</dbReference>
<evidence type="ECO:0000313" key="2">
    <source>
        <dbReference type="Proteomes" id="UP001140087"/>
    </source>
</evidence>
<comment type="caution">
    <text evidence="1">The sequence shown here is derived from an EMBL/GenBank/DDBJ whole genome shotgun (WGS) entry which is preliminary data.</text>
</comment>
<reference evidence="1" key="1">
    <citation type="submission" date="2022-07" db="EMBL/GenBank/DDBJ databases">
        <title>Phylogenomic reconstructions and comparative analyses of Kickxellomycotina fungi.</title>
        <authorList>
            <person name="Reynolds N.K."/>
            <person name="Stajich J.E."/>
            <person name="Barry K."/>
            <person name="Grigoriev I.V."/>
            <person name="Crous P."/>
            <person name="Smith M.E."/>
        </authorList>
    </citation>
    <scope>NUCLEOTIDE SEQUENCE</scope>
    <source>
        <strain evidence="1">BCRC 34780</strain>
    </source>
</reference>
<organism evidence="1 2">
    <name type="scientific">Coemansia helicoidea</name>
    <dbReference type="NCBI Taxonomy" id="1286919"/>
    <lineage>
        <taxon>Eukaryota</taxon>
        <taxon>Fungi</taxon>
        <taxon>Fungi incertae sedis</taxon>
        <taxon>Zoopagomycota</taxon>
        <taxon>Kickxellomycotina</taxon>
        <taxon>Kickxellomycetes</taxon>
        <taxon>Kickxellales</taxon>
        <taxon>Kickxellaceae</taxon>
        <taxon>Coemansia</taxon>
    </lineage>
</organism>
<gene>
    <name evidence="1" type="ORF">H4R21_002073</name>
</gene>
<protein>
    <submittedName>
        <fullName evidence="1">Uncharacterized protein</fullName>
    </submittedName>
</protein>
<dbReference type="EMBL" id="JANBUN010000493">
    <property type="protein sequence ID" value="KAJ2803335.1"/>
    <property type="molecule type" value="Genomic_DNA"/>
</dbReference>
<name>A0ACC1L9T6_9FUNG</name>
<proteinExistence type="predicted"/>
<evidence type="ECO:0000313" key="1">
    <source>
        <dbReference type="EMBL" id="KAJ2803335.1"/>
    </source>
</evidence>
<keyword evidence="2" id="KW-1185">Reference proteome</keyword>
<sequence length="488" mass="53980">MDAESALDRLQRTIEPGVTPLLGVDMVASFVRLPQVAFFENARGAAGFMPTELLRDSLYETLAHFPLLAGRYQVEPSGFLSVAVDRDNLNLPEFQEVECDVHFDELRAAKYSPKLLPVRETTSGALVPGGRIGETNILAVLVARLRDNSGVVLFTSISHGVVDAVGNCMFQKTWADICRRMAAGEPDVSAPDTSEPIVHDRGVLLRAIPRPVPPSNRLVRHVQVPGNLLSRFIAWLSPESRVKMIRRASASMPLGSNSYYISRNSLDVLRAAVARVVPEKQRVSHNDLLVALTTVVMAQCVEAPRKKRSWLCRAQPDQREFQTSVATDIRPRIPALASAGYSGNGMIKQLFASSFDELQQPVTVGLLAEVAGRVRRATNAVDAEFIQQFVDGVQTSRDCYIRPIVCGPRHPMKILTTNHTRLGYYAIDFGFGTPKWVCPPDGLFPNFVLFLPAPPTMDGYTIFINAPTDILNRVRLHDYWSSITSFLN</sequence>